<dbReference type="EMBL" id="LUGG01000001">
    <property type="protein sequence ID" value="OBZ79071.1"/>
    <property type="molecule type" value="Genomic_DNA"/>
</dbReference>
<dbReference type="STRING" id="5627.A0A1C7MQB9"/>
<comment type="caution">
    <text evidence="1">The sequence shown here is derived from an EMBL/GenBank/DDBJ whole genome shotgun (WGS) entry which is preliminary data.</text>
</comment>
<dbReference type="Proteomes" id="UP000092993">
    <property type="component" value="Unassembled WGS sequence"/>
</dbReference>
<name>A0A1C7MQB9_GRIFR</name>
<evidence type="ECO:0000313" key="2">
    <source>
        <dbReference type="Proteomes" id="UP000092993"/>
    </source>
</evidence>
<gene>
    <name evidence="1" type="ORF">A0H81_01442</name>
</gene>
<evidence type="ECO:0000313" key="1">
    <source>
        <dbReference type="EMBL" id="OBZ79071.1"/>
    </source>
</evidence>
<sequence length="168" mass="18404">MPRSTHRWIYQGSPETRPAVRIYSSQGGAPVAPSDGTPVQVNAGDIVSLALKKAYANPADFPEPQTVNPRRPSQSYQALLDASFYSCLGVAAAEKIVVEMVKAVFRLKNIRRAAVLSAPCRVCLSRNLASKEICIPMAQEMLVCGRTLCRLYTILKQCRPSHADVLVF</sequence>
<proteinExistence type="predicted"/>
<dbReference type="OrthoDB" id="3219932at2759"/>
<accession>A0A1C7MQB9</accession>
<keyword evidence="2" id="KW-1185">Reference proteome</keyword>
<organism evidence="1 2">
    <name type="scientific">Grifola frondosa</name>
    <name type="common">Maitake</name>
    <name type="synonym">Polyporus frondosus</name>
    <dbReference type="NCBI Taxonomy" id="5627"/>
    <lineage>
        <taxon>Eukaryota</taxon>
        <taxon>Fungi</taxon>
        <taxon>Dikarya</taxon>
        <taxon>Basidiomycota</taxon>
        <taxon>Agaricomycotina</taxon>
        <taxon>Agaricomycetes</taxon>
        <taxon>Polyporales</taxon>
        <taxon>Grifolaceae</taxon>
        <taxon>Grifola</taxon>
    </lineage>
</organism>
<protein>
    <submittedName>
        <fullName evidence="1">Uncharacterized protein</fullName>
    </submittedName>
</protein>
<reference evidence="1 2" key="1">
    <citation type="submission" date="2016-03" db="EMBL/GenBank/DDBJ databases">
        <title>Whole genome sequencing of Grifola frondosa 9006-11.</title>
        <authorList>
            <person name="Min B."/>
            <person name="Park H."/>
            <person name="Kim J.-G."/>
            <person name="Cho H."/>
            <person name="Oh Y.-L."/>
            <person name="Kong W.-S."/>
            <person name="Choi I.-G."/>
        </authorList>
    </citation>
    <scope>NUCLEOTIDE SEQUENCE [LARGE SCALE GENOMIC DNA]</scope>
    <source>
        <strain evidence="1 2">9006-11</strain>
    </source>
</reference>
<dbReference type="AlphaFoldDB" id="A0A1C7MQB9"/>